<protein>
    <submittedName>
        <fullName evidence="2">Uncharacterized protein</fullName>
    </submittedName>
</protein>
<evidence type="ECO:0000256" key="1">
    <source>
        <dbReference type="SAM" id="MobiDB-lite"/>
    </source>
</evidence>
<name>A0A6G1HUQ1_9PEZI</name>
<dbReference type="Proteomes" id="UP000799640">
    <property type="component" value="Unassembled WGS sequence"/>
</dbReference>
<accession>A0A6G1HUQ1</accession>
<evidence type="ECO:0000313" key="3">
    <source>
        <dbReference type="Proteomes" id="UP000799640"/>
    </source>
</evidence>
<evidence type="ECO:0000313" key="2">
    <source>
        <dbReference type="EMBL" id="KAF2399793.1"/>
    </source>
</evidence>
<reference evidence="2" key="1">
    <citation type="journal article" date="2020" name="Stud. Mycol.">
        <title>101 Dothideomycetes genomes: a test case for predicting lifestyles and emergence of pathogens.</title>
        <authorList>
            <person name="Haridas S."/>
            <person name="Albert R."/>
            <person name="Binder M."/>
            <person name="Bloem J."/>
            <person name="Labutti K."/>
            <person name="Salamov A."/>
            <person name="Andreopoulos B."/>
            <person name="Baker S."/>
            <person name="Barry K."/>
            <person name="Bills G."/>
            <person name="Bluhm B."/>
            <person name="Cannon C."/>
            <person name="Castanera R."/>
            <person name="Culley D."/>
            <person name="Daum C."/>
            <person name="Ezra D."/>
            <person name="Gonzalez J."/>
            <person name="Henrissat B."/>
            <person name="Kuo A."/>
            <person name="Liang C."/>
            <person name="Lipzen A."/>
            <person name="Lutzoni F."/>
            <person name="Magnuson J."/>
            <person name="Mondo S."/>
            <person name="Nolan M."/>
            <person name="Ohm R."/>
            <person name="Pangilinan J."/>
            <person name="Park H.-J."/>
            <person name="Ramirez L."/>
            <person name="Alfaro M."/>
            <person name="Sun H."/>
            <person name="Tritt A."/>
            <person name="Yoshinaga Y."/>
            <person name="Zwiers L.-H."/>
            <person name="Turgeon B."/>
            <person name="Goodwin S."/>
            <person name="Spatafora J."/>
            <person name="Crous P."/>
            <person name="Grigoriev I."/>
        </authorList>
    </citation>
    <scope>NUCLEOTIDE SEQUENCE</scope>
    <source>
        <strain evidence="2">CBS 262.69</strain>
    </source>
</reference>
<organism evidence="2 3">
    <name type="scientific">Trichodelitschia bisporula</name>
    <dbReference type="NCBI Taxonomy" id="703511"/>
    <lineage>
        <taxon>Eukaryota</taxon>
        <taxon>Fungi</taxon>
        <taxon>Dikarya</taxon>
        <taxon>Ascomycota</taxon>
        <taxon>Pezizomycotina</taxon>
        <taxon>Dothideomycetes</taxon>
        <taxon>Dothideomycetes incertae sedis</taxon>
        <taxon>Phaeotrichales</taxon>
        <taxon>Phaeotrichaceae</taxon>
        <taxon>Trichodelitschia</taxon>
    </lineage>
</organism>
<feature type="compositionally biased region" description="Low complexity" evidence="1">
    <location>
        <begin position="140"/>
        <end position="149"/>
    </location>
</feature>
<sequence length="149" mass="16612">MHNVPPAACCTQAHAVRDLQLRRRCPLHSSATPFPAIPVLRPFAKFGGCGRMPHHLARGPGHLLRNAIHPPNSVRRSNIWSSRSPMPYPIWILVHYPILPAPTAPRIISMTRPARSSNRRHYTSSSHSPPSRRPRRKSASAESESGSFN</sequence>
<gene>
    <name evidence="2" type="ORF">EJ06DRAFT_35009</name>
</gene>
<dbReference type="AlphaFoldDB" id="A0A6G1HUQ1"/>
<keyword evidence="3" id="KW-1185">Reference proteome</keyword>
<proteinExistence type="predicted"/>
<feature type="region of interest" description="Disordered" evidence="1">
    <location>
        <begin position="111"/>
        <end position="149"/>
    </location>
</feature>
<dbReference type="EMBL" id="ML996696">
    <property type="protein sequence ID" value="KAF2399793.1"/>
    <property type="molecule type" value="Genomic_DNA"/>
</dbReference>